<dbReference type="GO" id="GO:0046872">
    <property type="term" value="F:metal ion binding"/>
    <property type="evidence" value="ECO:0007669"/>
    <property type="project" value="UniProtKB-UniRule"/>
</dbReference>
<dbReference type="OrthoDB" id="534666at2759"/>
<feature type="domain" description="Peptidase M3A/M3B catalytic" evidence="8">
    <location>
        <begin position="203"/>
        <end position="376"/>
    </location>
</feature>
<evidence type="ECO:0000313" key="10">
    <source>
        <dbReference type="Proteomes" id="UP000737391"/>
    </source>
</evidence>
<evidence type="ECO:0000256" key="1">
    <source>
        <dbReference type="ARBA" id="ARBA00006040"/>
    </source>
</evidence>
<dbReference type="Proteomes" id="UP000737391">
    <property type="component" value="Unassembled WGS sequence"/>
</dbReference>
<keyword evidence="2 7" id="KW-0645">Protease</keyword>
<evidence type="ECO:0000256" key="5">
    <source>
        <dbReference type="ARBA" id="ARBA00022833"/>
    </source>
</evidence>
<organism evidence="9 10">
    <name type="scientific">Fusarium agapanthi</name>
    <dbReference type="NCBI Taxonomy" id="1803897"/>
    <lineage>
        <taxon>Eukaryota</taxon>
        <taxon>Fungi</taxon>
        <taxon>Dikarya</taxon>
        <taxon>Ascomycota</taxon>
        <taxon>Pezizomycotina</taxon>
        <taxon>Sordariomycetes</taxon>
        <taxon>Hypocreomycetidae</taxon>
        <taxon>Hypocreales</taxon>
        <taxon>Nectriaceae</taxon>
        <taxon>Fusarium</taxon>
        <taxon>Fusarium fujikuroi species complex</taxon>
    </lineage>
</organism>
<proteinExistence type="inferred from homology"/>
<dbReference type="EMBL" id="LUFC02000650">
    <property type="protein sequence ID" value="KAF4495390.1"/>
    <property type="molecule type" value="Genomic_DNA"/>
</dbReference>
<protein>
    <submittedName>
        <fullName evidence="9">Metallo ase</fullName>
    </submittedName>
</protein>
<dbReference type="Gene3D" id="1.10.1370.10">
    <property type="entry name" value="Neurolysin, domain 3"/>
    <property type="match status" value="2"/>
</dbReference>
<dbReference type="InterPro" id="IPR024079">
    <property type="entry name" value="MetalloPept_cat_dom_sf"/>
</dbReference>
<dbReference type="GO" id="GO:0006518">
    <property type="term" value="P:peptide metabolic process"/>
    <property type="evidence" value="ECO:0007669"/>
    <property type="project" value="TreeGrafter"/>
</dbReference>
<evidence type="ECO:0000256" key="6">
    <source>
        <dbReference type="ARBA" id="ARBA00023049"/>
    </source>
</evidence>
<comment type="caution">
    <text evidence="9">The sequence shown here is derived from an EMBL/GenBank/DDBJ whole genome shotgun (WGS) entry which is preliminary data.</text>
</comment>
<reference evidence="9" key="1">
    <citation type="submission" date="2020-01" db="EMBL/GenBank/DDBJ databases">
        <title>Identification and distribution of gene clusters putatively required for synthesis of sphingolipid metabolism inhibitors in phylogenetically diverse species of the filamentous fungus Fusarium.</title>
        <authorList>
            <person name="Kim H.-S."/>
            <person name="Busman M."/>
            <person name="Brown D.W."/>
            <person name="Divon H."/>
            <person name="Uhlig S."/>
            <person name="Proctor R.H."/>
        </authorList>
    </citation>
    <scope>NUCLEOTIDE SEQUENCE</scope>
    <source>
        <strain evidence="9">NRRL 31653</strain>
    </source>
</reference>
<keyword evidence="5 7" id="KW-0862">Zinc</keyword>
<keyword evidence="3 7" id="KW-0479">Metal-binding</keyword>
<evidence type="ECO:0000256" key="4">
    <source>
        <dbReference type="ARBA" id="ARBA00022801"/>
    </source>
</evidence>
<evidence type="ECO:0000313" key="9">
    <source>
        <dbReference type="EMBL" id="KAF4495390.1"/>
    </source>
</evidence>
<keyword evidence="10" id="KW-1185">Reference proteome</keyword>
<dbReference type="GO" id="GO:0006508">
    <property type="term" value="P:proteolysis"/>
    <property type="evidence" value="ECO:0007669"/>
    <property type="project" value="UniProtKB-KW"/>
</dbReference>
<comment type="similarity">
    <text evidence="1 7">Belongs to the peptidase M3 family.</text>
</comment>
<dbReference type="SUPFAM" id="SSF55486">
    <property type="entry name" value="Metalloproteases ('zincins'), catalytic domain"/>
    <property type="match status" value="1"/>
</dbReference>
<evidence type="ECO:0000256" key="7">
    <source>
        <dbReference type="RuleBase" id="RU003435"/>
    </source>
</evidence>
<gene>
    <name evidence="9" type="ORF">FAGAP_8456</name>
</gene>
<dbReference type="PANTHER" id="PTHR11804">
    <property type="entry name" value="PROTEASE M3 THIMET OLIGOPEPTIDASE-RELATED"/>
    <property type="match status" value="1"/>
</dbReference>
<dbReference type="PANTHER" id="PTHR11804:SF84">
    <property type="entry name" value="SACCHAROLYSIN"/>
    <property type="match status" value="1"/>
</dbReference>
<name>A0A9P5B4F6_9HYPO</name>
<dbReference type="Pfam" id="PF01432">
    <property type="entry name" value="Peptidase_M3"/>
    <property type="match status" value="2"/>
</dbReference>
<dbReference type="AlphaFoldDB" id="A0A9P5B4F6"/>
<dbReference type="InterPro" id="IPR024077">
    <property type="entry name" value="Neurolysin/TOP_dom2"/>
</dbReference>
<evidence type="ECO:0000256" key="2">
    <source>
        <dbReference type="ARBA" id="ARBA00022670"/>
    </source>
</evidence>
<comment type="cofactor">
    <cofactor evidence="7">
        <name>Zn(2+)</name>
        <dbReference type="ChEBI" id="CHEBI:29105"/>
    </cofactor>
    <text evidence="7">Binds 1 zinc ion.</text>
</comment>
<sequence length="392" mass="45591">MRFVRFSVADSLAVYRSASKSATRKRMYLCDANNLSQNAKLFKQIVLERDINGRLLCHESHAAYRLKKRLMKSPGKVEEFLTDLETRLLARGKQDMKSLVELKKQYEAENSIDEGVGGDTMFPWDYLYYARHAGNVFRVSEDPVLSYISKSTPRLCMASRCTSLGCVDNGRTSKRQFIGYLYMDLLSRDNKYKGNQNVNLQCIFSLFHELGHGVHDLVARTNYVAFHGHRSPPDFSEALSVMLEKWCWMEPELKRLGLHYTRTDPQLEEKWLREHPAEDLPPGQIPDYMIKRLTQGRQVTRSLWFLRQMVYARFDMAVHHPKSHAELLKMGFTKVYYDLMEKLWLVRAPEPEDQGHPHADLGHLVSGYDAGYYSYLRQCSRICGRALRVYIP</sequence>
<evidence type="ECO:0000259" key="8">
    <source>
        <dbReference type="Pfam" id="PF01432"/>
    </source>
</evidence>
<keyword evidence="4 7" id="KW-0378">Hydrolase</keyword>
<accession>A0A9P5B4F6</accession>
<dbReference type="Gene3D" id="3.40.390.10">
    <property type="entry name" value="Collagenase (Catalytic Domain)"/>
    <property type="match status" value="2"/>
</dbReference>
<feature type="domain" description="Peptidase M3A/M3B catalytic" evidence="8">
    <location>
        <begin position="15"/>
        <end position="132"/>
    </location>
</feature>
<evidence type="ECO:0000256" key="3">
    <source>
        <dbReference type="ARBA" id="ARBA00022723"/>
    </source>
</evidence>
<dbReference type="InterPro" id="IPR045090">
    <property type="entry name" value="Pept_M3A_M3B"/>
</dbReference>
<dbReference type="InterPro" id="IPR001567">
    <property type="entry name" value="Pept_M3A_M3B_dom"/>
</dbReference>
<dbReference type="GO" id="GO:0004222">
    <property type="term" value="F:metalloendopeptidase activity"/>
    <property type="evidence" value="ECO:0007669"/>
    <property type="project" value="InterPro"/>
</dbReference>
<keyword evidence="6 7" id="KW-0482">Metalloprotease</keyword>